<sequence length="334" mass="36401">MSRRDPVCRFYFQDAAARSRSGVWRVWTGHKGEDVYVAPSRIAGEFKLSIHRDGMNQIGYYSQEVKRQIRAADKHYLHRRARNDVPYYVAGWRVLCILVFNSNEFESVPLDVGTKPTQVLNAPTPDLDAWVFVIATDDRANAGEIESPIAGELPRPNGGSLVITGGPVAHDPSLTAAVDTDRDGFGWQAPSRRGSEEPFGFVCGLGDVPRFAEYSTNRHDPPPLVPNLPGLDGVVHPWADAPTEFAGPDAFCAVVACSDTGASVYVDPRAHCTQSHLVADVNDLISAFKLGLVDDQWRELADGRTATGVTMRATADAAGLSGYRPNPMKALKPE</sequence>
<proteinExistence type="predicted"/>
<protein>
    <submittedName>
        <fullName evidence="1">Uncharacterized protein</fullName>
    </submittedName>
</protein>
<gene>
    <name evidence="1" type="ORF">nbrc107696_39050</name>
</gene>
<evidence type="ECO:0000313" key="1">
    <source>
        <dbReference type="EMBL" id="GEE03459.1"/>
    </source>
</evidence>
<comment type="caution">
    <text evidence="1">The sequence shown here is derived from an EMBL/GenBank/DDBJ whole genome shotgun (WGS) entry which is preliminary data.</text>
</comment>
<dbReference type="Proteomes" id="UP000444960">
    <property type="component" value="Unassembled WGS sequence"/>
</dbReference>
<dbReference type="RefSeq" id="WP_161896967.1">
    <property type="nucleotide sequence ID" value="NZ_BJOV01000005.1"/>
</dbReference>
<name>A0A7I9VDN9_9ACTN</name>
<evidence type="ECO:0000313" key="2">
    <source>
        <dbReference type="Proteomes" id="UP000444960"/>
    </source>
</evidence>
<reference evidence="2" key="1">
    <citation type="submission" date="2019-06" db="EMBL/GenBank/DDBJ databases">
        <title>Gordonia isolated from sludge of a wastewater treatment plant.</title>
        <authorList>
            <person name="Tamura T."/>
            <person name="Aoyama K."/>
            <person name="Kang Y."/>
            <person name="Saito S."/>
            <person name="Akiyama N."/>
            <person name="Yazawa K."/>
            <person name="Gonoi T."/>
            <person name="Mikami Y."/>
        </authorList>
    </citation>
    <scope>NUCLEOTIDE SEQUENCE [LARGE SCALE GENOMIC DNA]</scope>
    <source>
        <strain evidence="2">NBRC 107696</strain>
    </source>
</reference>
<organism evidence="1 2">
    <name type="scientific">Gordonia spumicola</name>
    <dbReference type="NCBI Taxonomy" id="589161"/>
    <lineage>
        <taxon>Bacteria</taxon>
        <taxon>Bacillati</taxon>
        <taxon>Actinomycetota</taxon>
        <taxon>Actinomycetes</taxon>
        <taxon>Mycobacteriales</taxon>
        <taxon>Gordoniaceae</taxon>
        <taxon>Gordonia</taxon>
    </lineage>
</organism>
<dbReference type="AlphaFoldDB" id="A0A7I9VDN9"/>
<dbReference type="OrthoDB" id="668782at2"/>
<dbReference type="EMBL" id="BJOV01000005">
    <property type="protein sequence ID" value="GEE03459.1"/>
    <property type="molecule type" value="Genomic_DNA"/>
</dbReference>
<keyword evidence="2" id="KW-1185">Reference proteome</keyword>
<accession>A0A7I9VDN9</accession>